<gene>
    <name evidence="4" type="ORF">BN112_0373</name>
</gene>
<dbReference type="HOGENOM" id="CLU_137423_1_0_4"/>
<accession>A0A0C6NZM4</accession>
<evidence type="ECO:0000256" key="3">
    <source>
        <dbReference type="ARBA" id="ARBA00022795"/>
    </source>
</evidence>
<dbReference type="GO" id="GO:0044780">
    <property type="term" value="P:bacterial-type flagellum assembly"/>
    <property type="evidence" value="ECO:0007669"/>
    <property type="project" value="InterPro"/>
</dbReference>
<evidence type="ECO:0008006" key="6">
    <source>
        <dbReference type="Google" id="ProtNLM"/>
    </source>
</evidence>
<dbReference type="Pfam" id="PF05130">
    <property type="entry name" value="FlgN"/>
    <property type="match status" value="1"/>
</dbReference>
<evidence type="ECO:0000256" key="1">
    <source>
        <dbReference type="ARBA" id="ARBA00002397"/>
    </source>
</evidence>
<evidence type="ECO:0000313" key="5">
    <source>
        <dbReference type="Proteomes" id="UP000007564"/>
    </source>
</evidence>
<dbReference type="SUPFAM" id="SSF140566">
    <property type="entry name" value="FlgN-like"/>
    <property type="match status" value="1"/>
</dbReference>
<dbReference type="InterPro" id="IPR007809">
    <property type="entry name" value="FlgN-like"/>
</dbReference>
<protein>
    <recommendedName>
        <fullName evidence="6">Flagella synthesis protein</fullName>
    </recommendedName>
</protein>
<dbReference type="Proteomes" id="UP000007564">
    <property type="component" value="Chromosome"/>
</dbReference>
<reference evidence="4 5" key="1">
    <citation type="journal article" date="2012" name="BMC Genomics">
        <title>Comparative genomics of the classical Bordetella subspecies: the evolution and exchange of virulence-associated diversity amongst closely related pathogens.</title>
        <authorList>
            <person name="Park J."/>
            <person name="Zhang Y."/>
            <person name="Buboltz A.M."/>
            <person name="Zhang X."/>
            <person name="Schuster S.C."/>
            <person name="Ahuja U."/>
            <person name="Liu M."/>
            <person name="Miller J.F."/>
            <person name="Sebaihia M."/>
            <person name="Bentley S.D."/>
            <person name="Parkhill J."/>
            <person name="Harvill E.T."/>
        </authorList>
    </citation>
    <scope>NUCLEOTIDE SEQUENCE [LARGE SCALE GENOMIC DNA]</scope>
    <source>
        <strain evidence="4 5">253</strain>
    </source>
</reference>
<evidence type="ECO:0000256" key="2">
    <source>
        <dbReference type="ARBA" id="ARBA00007703"/>
    </source>
</evidence>
<dbReference type="Gene3D" id="1.20.58.300">
    <property type="entry name" value="FlgN-like"/>
    <property type="match status" value="1"/>
</dbReference>
<dbReference type="RefSeq" id="WP_010926560.1">
    <property type="nucleotide sequence ID" value="NC_019382.1"/>
</dbReference>
<dbReference type="AlphaFoldDB" id="A0A0C6NZM4"/>
<sequence>MNSAALKSCLERENALVVEFLHALEAETEALMDRRAHESLQAAVQRKEALADDLARLGAERDTLLSGAGLASGPAGTDAAAAAHPELGPLWQALQANAAQAREHNQRNGTLIAVNLRHTQESLDALRQAAGTGAAATYDAQGRGKRGYSSAASGRAIVAT</sequence>
<comment type="function">
    <text evidence="1">Required for the efficient initiation of filament assembly.</text>
</comment>
<evidence type="ECO:0000313" key="4">
    <source>
        <dbReference type="EMBL" id="CCJ52291.1"/>
    </source>
</evidence>
<dbReference type="KEGG" id="bbh:BN112_0373"/>
<dbReference type="OrthoDB" id="8641527at2"/>
<proteinExistence type="inferred from homology"/>
<keyword evidence="3" id="KW-1005">Bacterial flagellum biogenesis</keyword>
<name>A0A0C6NZM4_BORBO</name>
<organism evidence="4 5">
    <name type="scientific">Bordetella bronchiseptica 253</name>
    <dbReference type="NCBI Taxonomy" id="568707"/>
    <lineage>
        <taxon>Bacteria</taxon>
        <taxon>Pseudomonadati</taxon>
        <taxon>Pseudomonadota</taxon>
        <taxon>Betaproteobacteria</taxon>
        <taxon>Burkholderiales</taxon>
        <taxon>Alcaligenaceae</taxon>
        <taxon>Bordetella</taxon>
    </lineage>
</organism>
<dbReference type="InterPro" id="IPR036679">
    <property type="entry name" value="FlgN-like_sf"/>
</dbReference>
<comment type="similarity">
    <text evidence="2">Belongs to the FlgN family.</text>
</comment>
<dbReference type="EMBL" id="HE965806">
    <property type="protein sequence ID" value="CCJ52291.1"/>
    <property type="molecule type" value="Genomic_DNA"/>
</dbReference>